<dbReference type="Gene3D" id="3.60.15.10">
    <property type="entry name" value="Ribonuclease Z/Hydroxyacylglutathione hydrolase-like"/>
    <property type="match status" value="1"/>
</dbReference>
<organism evidence="2 3">
    <name type="scientific">Catellatospora bangladeshensis</name>
    <dbReference type="NCBI Taxonomy" id="310355"/>
    <lineage>
        <taxon>Bacteria</taxon>
        <taxon>Bacillati</taxon>
        <taxon>Actinomycetota</taxon>
        <taxon>Actinomycetes</taxon>
        <taxon>Micromonosporales</taxon>
        <taxon>Micromonosporaceae</taxon>
        <taxon>Catellatospora</taxon>
    </lineage>
</organism>
<reference evidence="2 3" key="1">
    <citation type="submission" date="2021-01" db="EMBL/GenBank/DDBJ databases">
        <title>Whole genome shotgun sequence of Catellatospora bangladeshensis NBRC 107357.</title>
        <authorList>
            <person name="Komaki H."/>
            <person name="Tamura T."/>
        </authorList>
    </citation>
    <scope>NUCLEOTIDE SEQUENCE [LARGE SCALE GENOMIC DNA]</scope>
    <source>
        <strain evidence="2 3">NBRC 107357</strain>
    </source>
</reference>
<evidence type="ECO:0000313" key="2">
    <source>
        <dbReference type="EMBL" id="GIF81683.1"/>
    </source>
</evidence>
<dbReference type="SMART" id="SM00849">
    <property type="entry name" value="Lactamase_B"/>
    <property type="match status" value="1"/>
</dbReference>
<comment type="caution">
    <text evidence="2">The sequence shown here is derived from an EMBL/GenBank/DDBJ whole genome shotgun (WGS) entry which is preliminary data.</text>
</comment>
<evidence type="ECO:0000259" key="1">
    <source>
        <dbReference type="SMART" id="SM00849"/>
    </source>
</evidence>
<dbReference type="InterPro" id="IPR036866">
    <property type="entry name" value="RibonucZ/Hydroxyglut_hydro"/>
</dbReference>
<evidence type="ECO:0000313" key="3">
    <source>
        <dbReference type="Proteomes" id="UP000601223"/>
    </source>
</evidence>
<dbReference type="PANTHER" id="PTHR42951">
    <property type="entry name" value="METALLO-BETA-LACTAMASE DOMAIN-CONTAINING"/>
    <property type="match status" value="1"/>
</dbReference>
<keyword evidence="3" id="KW-1185">Reference proteome</keyword>
<gene>
    <name evidence="2" type="ORF">Cba03nite_30320</name>
</gene>
<proteinExistence type="predicted"/>
<dbReference type="RefSeq" id="WP_203746261.1">
    <property type="nucleotide sequence ID" value="NZ_BONF01000016.1"/>
</dbReference>
<dbReference type="SUPFAM" id="SSF56281">
    <property type="entry name" value="Metallo-hydrolase/oxidoreductase"/>
    <property type="match status" value="1"/>
</dbReference>
<dbReference type="Proteomes" id="UP000601223">
    <property type="component" value="Unassembled WGS sequence"/>
</dbReference>
<accession>A0A8J3JJ61</accession>
<dbReference type="CDD" id="cd16282">
    <property type="entry name" value="metallo-hydrolase-like_MBL-fold"/>
    <property type="match status" value="1"/>
</dbReference>
<dbReference type="EMBL" id="BONF01000016">
    <property type="protein sequence ID" value="GIF81683.1"/>
    <property type="molecule type" value="Genomic_DNA"/>
</dbReference>
<dbReference type="PANTHER" id="PTHR42951:SF4">
    <property type="entry name" value="ACYL-COENZYME A THIOESTERASE MBLAC2"/>
    <property type="match status" value="1"/>
</dbReference>
<feature type="domain" description="Metallo-beta-lactamase" evidence="1">
    <location>
        <begin position="20"/>
        <end position="210"/>
    </location>
</feature>
<dbReference type="InterPro" id="IPR001279">
    <property type="entry name" value="Metallo-B-lactamas"/>
</dbReference>
<protein>
    <submittedName>
        <fullName evidence="2">MBL fold metallo-hydrolase</fullName>
    </submittedName>
</protein>
<dbReference type="Pfam" id="PF00753">
    <property type="entry name" value="Lactamase_B"/>
    <property type="match status" value="1"/>
</dbReference>
<name>A0A8J3JJ61_9ACTN</name>
<sequence length="283" mass="30428">MTEFTEIADGVHVLVYPYLRVNCTLITGETGALLVDTLSTGTQARELHEAVRRVTTKPLGIVNTHFHFDHCFGNATLAGPATPIWGHQECARELRENGLAWQRVWEQELLGDDERIAREVGLTAIKPPNTEVAREDLVDIGGRLVKVSWHGRGHTAGDLVVRVDDVLVAGDLVEEGAPPGFADAFPLDWPETLRALATAAGPDTVVVPGHGEIVDAEFLSIAHDELAALDWLIREAHGDGGDVAKVAAASSLSRWGAAGLREAEHAVRRGYAQLDAATPNVLS</sequence>
<dbReference type="AlphaFoldDB" id="A0A8J3JJ61"/>
<dbReference type="InterPro" id="IPR050855">
    <property type="entry name" value="NDM-1-like"/>
</dbReference>